<keyword evidence="6" id="KW-1185">Reference proteome</keyword>
<name>A0A7X0SGA2_9BACL</name>
<gene>
    <name evidence="5" type="ORF">H7C18_00755</name>
</gene>
<dbReference type="CDD" id="cd05327">
    <property type="entry name" value="retinol-DH_like_SDR_c_like"/>
    <property type="match status" value="1"/>
</dbReference>
<dbReference type="NCBIfam" id="NF004845">
    <property type="entry name" value="PRK06196.1"/>
    <property type="match status" value="1"/>
</dbReference>
<dbReference type="PANTHER" id="PTHR24320:SF148">
    <property type="entry name" value="NAD(P)-BINDING ROSSMANN-FOLD SUPERFAMILY PROTEIN"/>
    <property type="match status" value="1"/>
</dbReference>
<dbReference type="InterPro" id="IPR036291">
    <property type="entry name" value="NAD(P)-bd_dom_sf"/>
</dbReference>
<comment type="similarity">
    <text evidence="1">Belongs to the short-chain dehydrogenases/reductases (SDR) family.</text>
</comment>
<feature type="region of interest" description="Disordered" evidence="4">
    <location>
        <begin position="1"/>
        <end position="20"/>
    </location>
</feature>
<dbReference type="SUPFAM" id="SSF51735">
    <property type="entry name" value="NAD(P)-binding Rossmann-fold domains"/>
    <property type="match status" value="1"/>
</dbReference>
<evidence type="ECO:0000256" key="3">
    <source>
        <dbReference type="ARBA" id="ARBA00071493"/>
    </source>
</evidence>
<dbReference type="FunFam" id="3.40.50.720:FF:000594">
    <property type="entry name" value="Short-chain oxidoreductase"/>
    <property type="match status" value="1"/>
</dbReference>
<dbReference type="AlphaFoldDB" id="A0A7X0SGA2"/>
<dbReference type="EMBL" id="JACJVO010000001">
    <property type="protein sequence ID" value="MBB6729424.1"/>
    <property type="molecule type" value="Genomic_DNA"/>
</dbReference>
<dbReference type="Pfam" id="PF00106">
    <property type="entry name" value="adh_short"/>
    <property type="match status" value="1"/>
</dbReference>
<feature type="compositionally biased region" description="Polar residues" evidence="4">
    <location>
        <begin position="1"/>
        <end position="14"/>
    </location>
</feature>
<dbReference type="RefSeq" id="WP_185127092.1">
    <property type="nucleotide sequence ID" value="NZ_JACJVO010000001.1"/>
</dbReference>
<proteinExistence type="inferred from homology"/>
<evidence type="ECO:0000256" key="2">
    <source>
        <dbReference type="ARBA" id="ARBA00023002"/>
    </source>
</evidence>
<keyword evidence="2" id="KW-0560">Oxidoreductase</keyword>
<dbReference type="Proteomes" id="UP000564644">
    <property type="component" value="Unassembled WGS sequence"/>
</dbReference>
<protein>
    <recommendedName>
        <fullName evidence="3">Probable oxidoreductase</fullName>
    </recommendedName>
</protein>
<organism evidence="5 6">
    <name type="scientific">Cohnella zeiphila</name>
    <dbReference type="NCBI Taxonomy" id="2761120"/>
    <lineage>
        <taxon>Bacteria</taxon>
        <taxon>Bacillati</taxon>
        <taxon>Bacillota</taxon>
        <taxon>Bacilli</taxon>
        <taxon>Bacillales</taxon>
        <taxon>Paenibacillaceae</taxon>
        <taxon>Cohnella</taxon>
    </lineage>
</organism>
<sequence>MNLNKNEWTPQKPLNSGFGPRTTAAEALGDVDLKGKVAIITGGYSGLGLETARVLAGAGAQIIVPARTPEKAKAALASVPGAELEMLDLMDPASIDAFAERFLRSERPLHILVNSAGVMASEEAYDGRGFEQQFAVNHLGHFQLTARLWPALQAAEGARVVSVSSKGHRLGGIDFDDLFFQNKPYRKWAAYAQSKTANALFALELDRRGQSAGVRAFSVHPGSILTDLARHLSDEELQAMGAINEQGQRGFTSYNEEQKTVPEGAATIVWCAVSPMLDGKGGVYCENADIARTVEPGQEGQPNQAGVSPWATDPESAARLWSVSERLTGVKFEI</sequence>
<evidence type="ECO:0000313" key="6">
    <source>
        <dbReference type="Proteomes" id="UP000564644"/>
    </source>
</evidence>
<dbReference type="InterPro" id="IPR002347">
    <property type="entry name" value="SDR_fam"/>
</dbReference>
<accession>A0A7X0SGA2</accession>
<dbReference type="PRINTS" id="PR00081">
    <property type="entry name" value="GDHRDH"/>
</dbReference>
<evidence type="ECO:0000313" key="5">
    <source>
        <dbReference type="EMBL" id="MBB6729424.1"/>
    </source>
</evidence>
<evidence type="ECO:0000256" key="1">
    <source>
        <dbReference type="ARBA" id="ARBA00006484"/>
    </source>
</evidence>
<comment type="caution">
    <text evidence="5">The sequence shown here is derived from an EMBL/GenBank/DDBJ whole genome shotgun (WGS) entry which is preliminary data.</text>
</comment>
<dbReference type="Gene3D" id="3.40.50.720">
    <property type="entry name" value="NAD(P)-binding Rossmann-like Domain"/>
    <property type="match status" value="1"/>
</dbReference>
<reference evidence="5 6" key="1">
    <citation type="submission" date="2020-08" db="EMBL/GenBank/DDBJ databases">
        <title>Cohnella phylogeny.</title>
        <authorList>
            <person name="Dunlap C."/>
        </authorList>
    </citation>
    <scope>NUCLEOTIDE SEQUENCE [LARGE SCALE GENOMIC DNA]</scope>
    <source>
        <strain evidence="5 6">CBP 2801</strain>
    </source>
</reference>
<dbReference type="GO" id="GO:0016491">
    <property type="term" value="F:oxidoreductase activity"/>
    <property type="evidence" value="ECO:0007669"/>
    <property type="project" value="UniProtKB-KW"/>
</dbReference>
<evidence type="ECO:0000256" key="4">
    <source>
        <dbReference type="SAM" id="MobiDB-lite"/>
    </source>
</evidence>
<dbReference type="PANTHER" id="PTHR24320">
    <property type="entry name" value="RETINOL DEHYDROGENASE"/>
    <property type="match status" value="1"/>
</dbReference>